<proteinExistence type="predicted"/>
<dbReference type="Proteomes" id="UP000198923">
    <property type="component" value="Unassembled WGS sequence"/>
</dbReference>
<reference evidence="1 2" key="1">
    <citation type="submission" date="2016-10" db="EMBL/GenBank/DDBJ databases">
        <authorList>
            <person name="de Groot N.N."/>
        </authorList>
    </citation>
    <scope>NUCLEOTIDE SEQUENCE [LARGE SCALE GENOMIC DNA]</scope>
    <source>
        <strain evidence="1 2">CPCC 201354</strain>
    </source>
</reference>
<accession>A0A1G7UXW4</accession>
<evidence type="ECO:0000313" key="1">
    <source>
        <dbReference type="EMBL" id="SDG52128.1"/>
    </source>
</evidence>
<dbReference type="AlphaFoldDB" id="A0A1G7UXW4"/>
<protein>
    <submittedName>
        <fullName evidence="1">Uncharacterized protein</fullName>
    </submittedName>
</protein>
<evidence type="ECO:0000313" key="2">
    <source>
        <dbReference type="Proteomes" id="UP000198923"/>
    </source>
</evidence>
<sequence>MIRWIELPQTIRDFAIGTMTIRSYINFLNATRIGLREMQMKKEPVTYPRLTSIRAVPLILLEYLL</sequence>
<keyword evidence="2" id="KW-1185">Reference proteome</keyword>
<gene>
    <name evidence="1" type="ORF">SAMN05421505_10514</name>
</gene>
<dbReference type="EMBL" id="FNCN01000005">
    <property type="protein sequence ID" value="SDG52128.1"/>
    <property type="molecule type" value="Genomic_DNA"/>
</dbReference>
<organism evidence="1 2">
    <name type="scientific">Sinosporangium album</name>
    <dbReference type="NCBI Taxonomy" id="504805"/>
    <lineage>
        <taxon>Bacteria</taxon>
        <taxon>Bacillati</taxon>
        <taxon>Actinomycetota</taxon>
        <taxon>Actinomycetes</taxon>
        <taxon>Streptosporangiales</taxon>
        <taxon>Streptosporangiaceae</taxon>
        <taxon>Sinosporangium</taxon>
    </lineage>
</organism>
<name>A0A1G7UXW4_9ACTN</name>